<proteinExistence type="predicted"/>
<evidence type="ECO:0000313" key="1">
    <source>
        <dbReference type="EMBL" id="TNN33816.1"/>
    </source>
</evidence>
<sequence>MRTVRRPLVVVFCLKRPLVVVFCLKRPLVVVFCLNAPWWSSSAPRRRRKVFETMECYNNGSPGSAAASGSLRRPLQVVALHQASGRQRAAVGEEGGLHVQPSLRERGVAAGGRAHLLGPGEVGLLPLGCGGGAKRRG</sequence>
<gene>
    <name evidence="1" type="ORF">EYF80_056019</name>
</gene>
<keyword evidence="2" id="KW-1185">Reference proteome</keyword>
<dbReference type="EMBL" id="SRLO01002121">
    <property type="protein sequence ID" value="TNN33816.1"/>
    <property type="molecule type" value="Genomic_DNA"/>
</dbReference>
<dbReference type="OrthoDB" id="10590163at2759"/>
<comment type="caution">
    <text evidence="1">The sequence shown here is derived from an EMBL/GenBank/DDBJ whole genome shotgun (WGS) entry which is preliminary data.</text>
</comment>
<protein>
    <submittedName>
        <fullName evidence="1">Uncharacterized protein</fullName>
    </submittedName>
</protein>
<name>A0A4Z2EXX8_9TELE</name>
<dbReference type="AlphaFoldDB" id="A0A4Z2EXX8"/>
<organism evidence="1 2">
    <name type="scientific">Liparis tanakae</name>
    <name type="common">Tanaka's snailfish</name>
    <dbReference type="NCBI Taxonomy" id="230148"/>
    <lineage>
        <taxon>Eukaryota</taxon>
        <taxon>Metazoa</taxon>
        <taxon>Chordata</taxon>
        <taxon>Craniata</taxon>
        <taxon>Vertebrata</taxon>
        <taxon>Euteleostomi</taxon>
        <taxon>Actinopterygii</taxon>
        <taxon>Neopterygii</taxon>
        <taxon>Teleostei</taxon>
        <taxon>Neoteleostei</taxon>
        <taxon>Acanthomorphata</taxon>
        <taxon>Eupercaria</taxon>
        <taxon>Perciformes</taxon>
        <taxon>Cottioidei</taxon>
        <taxon>Cottales</taxon>
        <taxon>Liparidae</taxon>
        <taxon>Liparis</taxon>
    </lineage>
</organism>
<reference evidence="1 2" key="1">
    <citation type="submission" date="2019-03" db="EMBL/GenBank/DDBJ databases">
        <title>First draft genome of Liparis tanakae, snailfish: a comprehensive survey of snailfish specific genes.</title>
        <authorList>
            <person name="Kim W."/>
            <person name="Song I."/>
            <person name="Jeong J.-H."/>
            <person name="Kim D."/>
            <person name="Kim S."/>
            <person name="Ryu S."/>
            <person name="Song J.Y."/>
            <person name="Lee S.K."/>
        </authorList>
    </citation>
    <scope>NUCLEOTIDE SEQUENCE [LARGE SCALE GENOMIC DNA]</scope>
    <source>
        <tissue evidence="1">Muscle</tissue>
    </source>
</reference>
<evidence type="ECO:0000313" key="2">
    <source>
        <dbReference type="Proteomes" id="UP000314294"/>
    </source>
</evidence>
<dbReference type="Proteomes" id="UP000314294">
    <property type="component" value="Unassembled WGS sequence"/>
</dbReference>
<accession>A0A4Z2EXX8</accession>